<dbReference type="STRING" id="440168.SAMN04487974_101785"/>
<dbReference type="InterPro" id="IPR006311">
    <property type="entry name" value="TAT_signal"/>
</dbReference>
<evidence type="ECO:0000313" key="3">
    <source>
        <dbReference type="EMBL" id="SDG27614.1"/>
    </source>
</evidence>
<dbReference type="RefSeq" id="WP_090591802.1">
    <property type="nucleotide sequence ID" value="NZ_FNCS01000001.1"/>
</dbReference>
<feature type="signal peptide" evidence="2">
    <location>
        <begin position="1"/>
        <end position="32"/>
    </location>
</feature>
<accession>A0A1G7SXW9</accession>
<dbReference type="PANTHER" id="PTHR42928">
    <property type="entry name" value="TRICARBOXYLATE-BINDING PROTEIN"/>
    <property type="match status" value="1"/>
</dbReference>
<dbReference type="OrthoDB" id="7375033at2"/>
<feature type="chain" id="PRO_5011758449" evidence="2">
    <location>
        <begin position="33"/>
        <end position="349"/>
    </location>
</feature>
<dbReference type="PROSITE" id="PS51318">
    <property type="entry name" value="TAT"/>
    <property type="match status" value="1"/>
</dbReference>
<dbReference type="Proteomes" id="UP000199495">
    <property type="component" value="Unassembled WGS sequence"/>
</dbReference>
<name>A0A1G7SXW9_9HYPH</name>
<dbReference type="InterPro" id="IPR005064">
    <property type="entry name" value="BUG"/>
</dbReference>
<dbReference type="Gene3D" id="3.40.190.150">
    <property type="entry name" value="Bordetella uptake gene, domain 1"/>
    <property type="match status" value="1"/>
</dbReference>
<reference evidence="3 4" key="1">
    <citation type="submission" date="2016-10" db="EMBL/GenBank/DDBJ databases">
        <authorList>
            <person name="de Groot N.N."/>
        </authorList>
    </citation>
    <scope>NUCLEOTIDE SEQUENCE [LARGE SCALE GENOMIC DNA]</scope>
    <source>
        <strain evidence="3 4">CGMCC 1.10267</strain>
    </source>
</reference>
<keyword evidence="4" id="KW-1185">Reference proteome</keyword>
<dbReference type="PANTHER" id="PTHR42928:SF5">
    <property type="entry name" value="BLR1237 PROTEIN"/>
    <property type="match status" value="1"/>
</dbReference>
<evidence type="ECO:0000313" key="4">
    <source>
        <dbReference type="Proteomes" id="UP000199495"/>
    </source>
</evidence>
<dbReference type="Pfam" id="PF03401">
    <property type="entry name" value="TctC"/>
    <property type="match status" value="1"/>
</dbReference>
<comment type="similarity">
    <text evidence="1">Belongs to the UPF0065 (bug) family.</text>
</comment>
<evidence type="ECO:0000256" key="1">
    <source>
        <dbReference type="ARBA" id="ARBA00006987"/>
    </source>
</evidence>
<keyword evidence="3" id="KW-0675">Receptor</keyword>
<dbReference type="EMBL" id="FNCS01000001">
    <property type="protein sequence ID" value="SDG27614.1"/>
    <property type="molecule type" value="Genomic_DNA"/>
</dbReference>
<sequence length="349" mass="36428">MTSTSAKIARRGVLVAMAAGLCASLVPVSAMAQDAAEFYAGKTVTIYVGFGPGGGYDLYGRLVAEFLGEHIPGNPDIIVENMPGAGGRLAAQSMYAVAPQDGTALSVVVQSVAMDSAIGAIPGDIDASEFNAVGRLTANYELGISWNETGIETFEDTLTNPVAFASTGAGSASAFVPLMLNDLEGAQYNVIQGYEGVAPARLALESGEVDAMMAGLAGLQSSNPEWIEDGIVNVLWQLSTEPHPDFPDVPAIGQLGETEDEQAMYRLVAGAADIGRSLITTPNVPEDRLAALREAFDAMVADPAFIEAAAQRNLDLDILSGEELQAVMDSQVNVSDAAIEMTRSYVMAQ</sequence>
<proteinExistence type="inferred from homology"/>
<dbReference type="AlphaFoldDB" id="A0A1G7SXW9"/>
<dbReference type="Gene3D" id="3.40.190.10">
    <property type="entry name" value="Periplasmic binding protein-like II"/>
    <property type="match status" value="1"/>
</dbReference>
<dbReference type="SUPFAM" id="SSF53850">
    <property type="entry name" value="Periplasmic binding protein-like II"/>
    <property type="match status" value="1"/>
</dbReference>
<gene>
    <name evidence="3" type="ORF">SAMN04487974_101785</name>
</gene>
<protein>
    <submittedName>
        <fullName evidence="3">Tripartite-type tricarboxylate transporter, receptor component TctC</fullName>
    </submittedName>
</protein>
<organism evidence="3 4">
    <name type="scientific">Pelagibacterium luteolum</name>
    <dbReference type="NCBI Taxonomy" id="440168"/>
    <lineage>
        <taxon>Bacteria</taxon>
        <taxon>Pseudomonadati</taxon>
        <taxon>Pseudomonadota</taxon>
        <taxon>Alphaproteobacteria</taxon>
        <taxon>Hyphomicrobiales</taxon>
        <taxon>Devosiaceae</taxon>
        <taxon>Pelagibacterium</taxon>
    </lineage>
</organism>
<dbReference type="InterPro" id="IPR042100">
    <property type="entry name" value="Bug_dom1"/>
</dbReference>
<keyword evidence="2" id="KW-0732">Signal</keyword>
<evidence type="ECO:0000256" key="2">
    <source>
        <dbReference type="SAM" id="SignalP"/>
    </source>
</evidence>